<reference evidence="1" key="1">
    <citation type="journal article" date="2020" name="Stud. Mycol.">
        <title>101 Dothideomycetes genomes: a test case for predicting lifestyles and emergence of pathogens.</title>
        <authorList>
            <person name="Haridas S."/>
            <person name="Albert R."/>
            <person name="Binder M."/>
            <person name="Bloem J."/>
            <person name="Labutti K."/>
            <person name="Salamov A."/>
            <person name="Andreopoulos B."/>
            <person name="Baker S."/>
            <person name="Barry K."/>
            <person name="Bills G."/>
            <person name="Bluhm B."/>
            <person name="Cannon C."/>
            <person name="Castanera R."/>
            <person name="Culley D."/>
            <person name="Daum C."/>
            <person name="Ezra D."/>
            <person name="Gonzalez J."/>
            <person name="Henrissat B."/>
            <person name="Kuo A."/>
            <person name="Liang C."/>
            <person name="Lipzen A."/>
            <person name="Lutzoni F."/>
            <person name="Magnuson J."/>
            <person name="Mondo S."/>
            <person name="Nolan M."/>
            <person name="Ohm R."/>
            <person name="Pangilinan J."/>
            <person name="Park H.-J."/>
            <person name="Ramirez L."/>
            <person name="Alfaro M."/>
            <person name="Sun H."/>
            <person name="Tritt A."/>
            <person name="Yoshinaga Y."/>
            <person name="Zwiers L.-H."/>
            <person name="Turgeon B."/>
            <person name="Goodwin S."/>
            <person name="Spatafora J."/>
            <person name="Crous P."/>
            <person name="Grigoriev I."/>
        </authorList>
    </citation>
    <scope>NUCLEOTIDE SEQUENCE</scope>
    <source>
        <strain evidence="1">CBS 122681</strain>
    </source>
</reference>
<evidence type="ECO:0000313" key="1">
    <source>
        <dbReference type="EMBL" id="KAF2650546.1"/>
    </source>
</evidence>
<organism evidence="1 2">
    <name type="scientific">Lophiostoma macrostomum CBS 122681</name>
    <dbReference type="NCBI Taxonomy" id="1314788"/>
    <lineage>
        <taxon>Eukaryota</taxon>
        <taxon>Fungi</taxon>
        <taxon>Dikarya</taxon>
        <taxon>Ascomycota</taxon>
        <taxon>Pezizomycotina</taxon>
        <taxon>Dothideomycetes</taxon>
        <taxon>Pleosporomycetidae</taxon>
        <taxon>Pleosporales</taxon>
        <taxon>Lophiostomataceae</taxon>
        <taxon>Lophiostoma</taxon>
    </lineage>
</organism>
<dbReference type="EMBL" id="MU004451">
    <property type="protein sequence ID" value="KAF2650546.1"/>
    <property type="molecule type" value="Genomic_DNA"/>
</dbReference>
<evidence type="ECO:0000313" key="2">
    <source>
        <dbReference type="Proteomes" id="UP000799324"/>
    </source>
</evidence>
<sequence length="151" mass="16695">MCNGNRSCLRCACSRRDRQPPARRASRNVIVPRQPPSVVRNNIGRTCMIAFRASMPGRGWPGRACLRLRFLTASPRHEPWRPRDTLVFSHASMQALAVEALHRMESSRERHLMVPSVGAGARAVSGYLAARGTAIGKLSLCPHQAAERSTL</sequence>
<name>A0A6A6SRX8_9PLEO</name>
<accession>A0A6A6SRX8</accession>
<dbReference type="Proteomes" id="UP000799324">
    <property type="component" value="Unassembled WGS sequence"/>
</dbReference>
<dbReference type="AlphaFoldDB" id="A0A6A6SRX8"/>
<keyword evidence="2" id="KW-1185">Reference proteome</keyword>
<proteinExistence type="predicted"/>
<protein>
    <submittedName>
        <fullName evidence="1">Uncharacterized protein</fullName>
    </submittedName>
</protein>
<gene>
    <name evidence="1" type="ORF">K491DRAFT_127082</name>
</gene>